<dbReference type="PANTHER" id="PTHR46145">
    <property type="entry name" value="HEPARANASE"/>
    <property type="match status" value="1"/>
</dbReference>
<reference evidence="2 3" key="1">
    <citation type="submission" date="2020-03" db="EMBL/GenBank/DDBJ databases">
        <title>Cyclobacterium plantarum sp. nov., a marine bacterium isolated from a coastal-marine wetland.</title>
        <authorList>
            <person name="Sanchez-Porro C."/>
            <person name="Ventosa A."/>
            <person name="Amoozegar M."/>
        </authorList>
    </citation>
    <scope>NUCLEOTIDE SEQUENCE [LARGE SCALE GENOMIC DNA]</scope>
    <source>
        <strain evidence="2 3">GBPx2</strain>
    </source>
</reference>
<keyword evidence="1" id="KW-0732">Signal</keyword>
<organism evidence="2 3">
    <name type="scientific">Cyclobacterium plantarum</name>
    <dbReference type="NCBI Taxonomy" id="2716263"/>
    <lineage>
        <taxon>Bacteria</taxon>
        <taxon>Pseudomonadati</taxon>
        <taxon>Bacteroidota</taxon>
        <taxon>Cytophagia</taxon>
        <taxon>Cytophagales</taxon>
        <taxon>Cyclobacteriaceae</taxon>
        <taxon>Cyclobacterium</taxon>
    </lineage>
</organism>
<dbReference type="Proteomes" id="UP000649799">
    <property type="component" value="Unassembled WGS sequence"/>
</dbReference>
<gene>
    <name evidence="2" type="ORF">G9Q97_05690</name>
</gene>
<comment type="caution">
    <text evidence="2">The sequence shown here is derived from an EMBL/GenBank/DDBJ whole genome shotgun (WGS) entry which is preliminary data.</text>
</comment>
<evidence type="ECO:0000313" key="2">
    <source>
        <dbReference type="EMBL" id="NHE56307.1"/>
    </source>
</evidence>
<dbReference type="Gene3D" id="3.20.20.80">
    <property type="entry name" value="Glycosidases"/>
    <property type="match status" value="1"/>
</dbReference>
<accession>A0ABX0H490</accession>
<dbReference type="RefSeq" id="WP_166144007.1">
    <property type="nucleotide sequence ID" value="NZ_JAANYN010000002.1"/>
</dbReference>
<proteinExistence type="predicted"/>
<evidence type="ECO:0008006" key="4">
    <source>
        <dbReference type="Google" id="ProtNLM"/>
    </source>
</evidence>
<protein>
    <recommendedName>
        <fullName evidence="4">Glycosyl hydrolase family 79, N-terminal domain</fullName>
    </recommendedName>
</protein>
<keyword evidence="3" id="KW-1185">Reference proteome</keyword>
<dbReference type="PANTHER" id="PTHR46145:SF4">
    <property type="entry name" value="HEPARANASE"/>
    <property type="match status" value="1"/>
</dbReference>
<evidence type="ECO:0000313" key="3">
    <source>
        <dbReference type="Proteomes" id="UP000649799"/>
    </source>
</evidence>
<dbReference type="Pfam" id="PF03662">
    <property type="entry name" value="Glyco_hydro_79n"/>
    <property type="match status" value="1"/>
</dbReference>
<dbReference type="SUPFAM" id="SSF51445">
    <property type="entry name" value="(Trans)glycosidases"/>
    <property type="match status" value="1"/>
</dbReference>
<dbReference type="InterPro" id="IPR017853">
    <property type="entry name" value="GH"/>
</dbReference>
<feature type="signal peptide" evidence="1">
    <location>
        <begin position="1"/>
        <end position="19"/>
    </location>
</feature>
<name>A0ABX0H490_9BACT</name>
<evidence type="ECO:0000256" key="1">
    <source>
        <dbReference type="SAM" id="SignalP"/>
    </source>
</evidence>
<sequence>MTRKSWQLLLALLAIPAFAQQNPEPPRLEISDFHFITEVDERFQSFNIEMCEVVGGDFWVPYGLLDPEKVKKEGFAALKHSISPIDLYDQKLRTLTRGLGSAYIRISGTWANTTYFQDNDEPKMTQAPEGFETVLTRKEWKGVIDFVNEMDAKLVTSFAISEGIRDRNGHWTPDQVQALLNYTESIGGEITAAEMFNEPSHASHGGAPEGYTAADYAQDFEVFKKFIDKAAPDIKILGPGSTGEGGILPIDAYMATDQILSAKPQPEFDIFSYHFYGGVSRRCQGGLTPEGALSEEWLSKTELGLKYYEEARDKFLPDAPIWLTETAEAACGGNPWAVTYLDSFRYLEQLGRLAKEGVKVVMHNTLARSEYALLDSETLDPRPNYWSALMWNKLMGTKVYEADFSHDELDIFVHNLKGFSDGYGVLIVNPKDMESSFSLPVDAEKFLLTADSLQSKTVRLNGTVLELTSDHALPAIGGQMIAAGEIQVPAHGIMFLAIKK</sequence>
<dbReference type="EMBL" id="JAANYN010000002">
    <property type="protein sequence ID" value="NHE56307.1"/>
    <property type="molecule type" value="Genomic_DNA"/>
</dbReference>
<dbReference type="InterPro" id="IPR005199">
    <property type="entry name" value="Glyco_hydro_79"/>
</dbReference>
<feature type="chain" id="PRO_5046482089" description="Glycosyl hydrolase family 79, N-terminal domain" evidence="1">
    <location>
        <begin position="20"/>
        <end position="500"/>
    </location>
</feature>